<dbReference type="EMBL" id="JAADJZ010000006">
    <property type="protein sequence ID" value="KAF2874024.1"/>
    <property type="molecule type" value="Genomic_DNA"/>
</dbReference>
<comment type="caution">
    <text evidence="3">The sequence shown here is derived from an EMBL/GenBank/DDBJ whole genome shotgun (WGS) entry which is preliminary data.</text>
</comment>
<sequence length="500" mass="57922">MASLESDNTQAVEEHQKEDELNAEHPDGDPHRKVSGTMEVDTKRIERKCKDPKISSFIADLKRFLHGDLWPKVERSSKIVESRHGKLYHGKVFLGAYKDGPKKGREAWAYLHGYYYFFYYVGEDLIQIKALLSDNNFEYQPWCEHFLGKCGTFGDIWTSRIETVIKVVMLDAHLYDDLMAADVTGSVSGHLRTVMCKDQKSAGVRAPQNEISSRLRSLIREGFIELNPAKRDQVVEVSEDDPQHPVKNNSEPEFQVVEHTRQIKPGESTKALGKRPRRSSEGLESGGISFASPHKKPKARTSSGFRRDRRDSIPPPVDVETVKAMLAPRDDIESRTEREREEEATNRIALLELQRDGLLDEKIKLQVYRDDLYKEKNKLQEENKKLQDQQAQYKLQEQRNSELVQTYKRHNQNLQRDLAEDDKNIVFYMRQFHELGHFKKKHDKHAKHIVLAIYQQDYKTKLGCSEDEARLGAESKYQEIFGVWKQSDEDEPADDEEYSG</sequence>
<feature type="compositionally biased region" description="Basic and acidic residues" evidence="2">
    <location>
        <begin position="12"/>
        <end position="32"/>
    </location>
</feature>
<evidence type="ECO:0000313" key="4">
    <source>
        <dbReference type="Proteomes" id="UP000481861"/>
    </source>
</evidence>
<feature type="region of interest" description="Disordered" evidence="2">
    <location>
        <begin position="234"/>
        <end position="318"/>
    </location>
</feature>
<protein>
    <submittedName>
        <fullName evidence="3">Uncharacterized protein</fullName>
    </submittedName>
</protein>
<keyword evidence="4" id="KW-1185">Reference proteome</keyword>
<feature type="region of interest" description="Disordered" evidence="2">
    <location>
        <begin position="1"/>
        <end position="40"/>
    </location>
</feature>
<proteinExistence type="predicted"/>
<feature type="compositionally biased region" description="Polar residues" evidence="2">
    <location>
        <begin position="1"/>
        <end position="11"/>
    </location>
</feature>
<feature type="coiled-coil region" evidence="1">
    <location>
        <begin position="341"/>
        <end position="424"/>
    </location>
</feature>
<dbReference type="AlphaFoldDB" id="A0A7C8MPB0"/>
<evidence type="ECO:0000256" key="1">
    <source>
        <dbReference type="SAM" id="Coils"/>
    </source>
</evidence>
<reference evidence="3 4" key="1">
    <citation type="submission" date="2020-01" db="EMBL/GenBank/DDBJ databases">
        <authorList>
            <consortium name="DOE Joint Genome Institute"/>
            <person name="Haridas S."/>
            <person name="Albert R."/>
            <person name="Binder M."/>
            <person name="Bloem J."/>
            <person name="Labutti K."/>
            <person name="Salamov A."/>
            <person name="Andreopoulos B."/>
            <person name="Baker S.E."/>
            <person name="Barry K."/>
            <person name="Bills G."/>
            <person name="Bluhm B.H."/>
            <person name="Cannon C."/>
            <person name="Castanera R."/>
            <person name="Culley D.E."/>
            <person name="Daum C."/>
            <person name="Ezra D."/>
            <person name="Gonzalez J.B."/>
            <person name="Henrissat B."/>
            <person name="Kuo A."/>
            <person name="Liang C."/>
            <person name="Lipzen A."/>
            <person name="Lutzoni F."/>
            <person name="Magnuson J."/>
            <person name="Mondo S."/>
            <person name="Nolan M."/>
            <person name="Ohm R."/>
            <person name="Pangilinan J."/>
            <person name="Park H.-J.H."/>
            <person name="Ramirez L."/>
            <person name="Alfaro M."/>
            <person name="Sun H."/>
            <person name="Tritt A."/>
            <person name="Yoshinaga Y."/>
            <person name="Zwiers L.-H.L."/>
            <person name="Turgeon B.G."/>
            <person name="Goodwin S.B."/>
            <person name="Spatafora J.W."/>
            <person name="Crous P.W."/>
            <person name="Grigoriev I.V."/>
        </authorList>
    </citation>
    <scope>NUCLEOTIDE SEQUENCE [LARGE SCALE GENOMIC DNA]</scope>
    <source>
        <strain evidence="3 4">CBS 611.86</strain>
    </source>
</reference>
<gene>
    <name evidence="3" type="ORF">BDV95DRAFT_616615</name>
</gene>
<organism evidence="3 4">
    <name type="scientific">Massariosphaeria phaeospora</name>
    <dbReference type="NCBI Taxonomy" id="100035"/>
    <lineage>
        <taxon>Eukaryota</taxon>
        <taxon>Fungi</taxon>
        <taxon>Dikarya</taxon>
        <taxon>Ascomycota</taxon>
        <taxon>Pezizomycotina</taxon>
        <taxon>Dothideomycetes</taxon>
        <taxon>Pleosporomycetidae</taxon>
        <taxon>Pleosporales</taxon>
        <taxon>Pleosporales incertae sedis</taxon>
        <taxon>Massariosphaeria</taxon>
    </lineage>
</organism>
<keyword evidence="1" id="KW-0175">Coiled coil</keyword>
<evidence type="ECO:0000313" key="3">
    <source>
        <dbReference type="EMBL" id="KAF2874024.1"/>
    </source>
</evidence>
<evidence type="ECO:0000256" key="2">
    <source>
        <dbReference type="SAM" id="MobiDB-lite"/>
    </source>
</evidence>
<dbReference type="Proteomes" id="UP000481861">
    <property type="component" value="Unassembled WGS sequence"/>
</dbReference>
<name>A0A7C8MPB0_9PLEO</name>
<accession>A0A7C8MPB0</accession>